<accession>A0A4R4FF14</accession>
<dbReference type="InterPro" id="IPR017900">
    <property type="entry name" value="4Fe4S_Fe_S_CS"/>
</dbReference>
<dbReference type="GO" id="GO:0051539">
    <property type="term" value="F:4 iron, 4 sulfur cluster binding"/>
    <property type="evidence" value="ECO:0007669"/>
    <property type="project" value="UniProtKB-KW"/>
</dbReference>
<dbReference type="InterPro" id="IPR040074">
    <property type="entry name" value="BssD/PflA/YjjW"/>
</dbReference>
<proteinExistence type="inferred from homology"/>
<dbReference type="NCBIfam" id="NF043069">
    <property type="entry name" value="T4HPD_activ_SAM"/>
    <property type="match status" value="1"/>
</dbReference>
<dbReference type="Gene3D" id="3.30.70.20">
    <property type="match status" value="1"/>
</dbReference>
<dbReference type="InterPro" id="IPR007197">
    <property type="entry name" value="rSAM"/>
</dbReference>
<evidence type="ECO:0000256" key="2">
    <source>
        <dbReference type="ARBA" id="ARBA00009777"/>
    </source>
</evidence>
<dbReference type="Gene3D" id="3.80.30.10">
    <property type="entry name" value="pyruvate-formate lyase- activating enzyme"/>
    <property type="match status" value="1"/>
</dbReference>
<dbReference type="Proteomes" id="UP000295710">
    <property type="component" value="Unassembled WGS sequence"/>
</dbReference>
<keyword evidence="3" id="KW-0004">4Fe-4S</keyword>
<sequence>MSLITSIQKYSIHDGDGIRTTVFFKGCLLKCLWCHNPETQCFKPELLCDRERCAGCGSCAAVCPQKAVKVQEGKMVTDQKLCNGCGTCVDYCNLNLREVAGKEYTISELVRELKKDEMFYEESGGGVTLSGGEVMMADMDYVVELAKRLDKMGISVTVDTCGQAPSENFERLLPYVDTFLYDIKTMDNDVHKKYMGMGNEQILKNLEYISSKGARIYIRIPVVREVNGSIEDMGAIIDYLKEKQIRVANVNLLPYHNTGSGKYEKLGLTYKGTDLHAPSNDEMEQFVTLFKESGFHNVKIGG</sequence>
<evidence type="ECO:0000256" key="1">
    <source>
        <dbReference type="ARBA" id="ARBA00001966"/>
    </source>
</evidence>
<keyword evidence="6" id="KW-0560">Oxidoreductase</keyword>
<name>A0A4R4FF14_9FIRM</name>
<evidence type="ECO:0000256" key="8">
    <source>
        <dbReference type="ARBA" id="ARBA00023014"/>
    </source>
</evidence>
<keyword evidence="5" id="KW-0479">Metal-binding</keyword>
<dbReference type="InterPro" id="IPR001989">
    <property type="entry name" value="Radical_activat_CS"/>
</dbReference>
<feature type="domain" description="Radical SAM core" evidence="11">
    <location>
        <begin position="10"/>
        <end position="296"/>
    </location>
</feature>
<dbReference type="InterPro" id="IPR017896">
    <property type="entry name" value="4Fe4S_Fe-S-bd"/>
</dbReference>
<dbReference type="Pfam" id="PF04055">
    <property type="entry name" value="Radical_SAM"/>
    <property type="match status" value="1"/>
</dbReference>
<comment type="catalytic activity">
    <reaction evidence="9">
        <text>glycyl-[protein] + reduced [flavodoxin] + S-adenosyl-L-methionine = glycin-2-yl radical-[protein] + semiquinone [flavodoxin] + 5'-deoxyadenosine + L-methionine + H(+)</text>
        <dbReference type="Rhea" id="RHEA:61976"/>
        <dbReference type="Rhea" id="RHEA-COMP:10622"/>
        <dbReference type="Rhea" id="RHEA-COMP:14480"/>
        <dbReference type="Rhea" id="RHEA-COMP:15993"/>
        <dbReference type="Rhea" id="RHEA-COMP:15994"/>
        <dbReference type="ChEBI" id="CHEBI:15378"/>
        <dbReference type="ChEBI" id="CHEBI:17319"/>
        <dbReference type="ChEBI" id="CHEBI:29947"/>
        <dbReference type="ChEBI" id="CHEBI:32722"/>
        <dbReference type="ChEBI" id="CHEBI:57618"/>
        <dbReference type="ChEBI" id="CHEBI:57844"/>
        <dbReference type="ChEBI" id="CHEBI:59789"/>
        <dbReference type="ChEBI" id="CHEBI:140311"/>
    </reaction>
</comment>
<dbReference type="SUPFAM" id="SSF102114">
    <property type="entry name" value="Radical SAM enzymes"/>
    <property type="match status" value="1"/>
</dbReference>
<evidence type="ECO:0000259" key="11">
    <source>
        <dbReference type="PROSITE" id="PS51918"/>
    </source>
</evidence>
<evidence type="ECO:0000256" key="3">
    <source>
        <dbReference type="ARBA" id="ARBA00022485"/>
    </source>
</evidence>
<comment type="cofactor">
    <cofactor evidence="1">
        <name>[4Fe-4S] cluster</name>
        <dbReference type="ChEBI" id="CHEBI:49883"/>
    </cofactor>
</comment>
<keyword evidence="4" id="KW-0949">S-adenosyl-L-methionine</keyword>
<keyword evidence="8" id="KW-0411">Iron-sulfur</keyword>
<dbReference type="RefSeq" id="WP_132278193.1">
    <property type="nucleotide sequence ID" value="NZ_JAOBST010000070.1"/>
</dbReference>
<dbReference type="PANTHER" id="PTHR30352">
    <property type="entry name" value="PYRUVATE FORMATE-LYASE-ACTIVATING ENZYME"/>
    <property type="match status" value="1"/>
</dbReference>
<evidence type="ECO:0000256" key="7">
    <source>
        <dbReference type="ARBA" id="ARBA00023004"/>
    </source>
</evidence>
<evidence type="ECO:0000256" key="4">
    <source>
        <dbReference type="ARBA" id="ARBA00022691"/>
    </source>
</evidence>
<dbReference type="EMBL" id="SMMX01000009">
    <property type="protein sequence ID" value="TDA21343.1"/>
    <property type="molecule type" value="Genomic_DNA"/>
</dbReference>
<evidence type="ECO:0000256" key="6">
    <source>
        <dbReference type="ARBA" id="ARBA00023002"/>
    </source>
</evidence>
<dbReference type="InterPro" id="IPR050014">
    <property type="entry name" value="T4HPD_activ_SAM"/>
</dbReference>
<evidence type="ECO:0000259" key="10">
    <source>
        <dbReference type="PROSITE" id="PS51379"/>
    </source>
</evidence>
<comment type="similarity">
    <text evidence="2">Belongs to the organic radical-activating enzymes family.</text>
</comment>
<protein>
    <submittedName>
        <fullName evidence="12">Glycyl-radical enzyme activating protein</fullName>
    </submittedName>
</protein>
<dbReference type="PROSITE" id="PS01087">
    <property type="entry name" value="RADICAL_ACTIVATING"/>
    <property type="match status" value="1"/>
</dbReference>
<reference evidence="12 13" key="1">
    <citation type="journal article" date="2016" name="Nat. Microbiol.">
        <title>The Mouse Intestinal Bacterial Collection (miBC) provides host-specific insight into cultured diversity and functional potential of the gut microbiota.</title>
        <authorList>
            <person name="Lagkouvardos I."/>
            <person name="Pukall R."/>
            <person name="Abt B."/>
            <person name="Foesel B.U."/>
            <person name="Meier-Kolthoff J.P."/>
            <person name="Kumar N."/>
            <person name="Bresciani A."/>
            <person name="Martinez I."/>
            <person name="Just S."/>
            <person name="Ziegler C."/>
            <person name="Brugiroux S."/>
            <person name="Garzetti D."/>
            <person name="Wenning M."/>
            <person name="Bui T.P."/>
            <person name="Wang J."/>
            <person name="Hugenholtz F."/>
            <person name="Plugge C.M."/>
            <person name="Peterson D.A."/>
            <person name="Hornef M.W."/>
            <person name="Baines J.F."/>
            <person name="Smidt H."/>
            <person name="Walter J."/>
            <person name="Kristiansen K."/>
            <person name="Nielsen H.B."/>
            <person name="Haller D."/>
            <person name="Overmann J."/>
            <person name="Stecher B."/>
            <person name="Clavel T."/>
        </authorList>
    </citation>
    <scope>NUCLEOTIDE SEQUENCE [LARGE SCALE GENOMIC DNA]</scope>
    <source>
        <strain evidence="12 13">DSM 28560</strain>
    </source>
</reference>
<dbReference type="SUPFAM" id="SSF54862">
    <property type="entry name" value="4Fe-4S ferredoxins"/>
    <property type="match status" value="1"/>
</dbReference>
<evidence type="ECO:0000256" key="9">
    <source>
        <dbReference type="ARBA" id="ARBA00047365"/>
    </source>
</evidence>
<feature type="domain" description="4Fe-4S ferredoxin-type" evidence="10">
    <location>
        <begin position="74"/>
        <end position="102"/>
    </location>
</feature>
<dbReference type="SFLD" id="SFLDG01118">
    <property type="entry name" value="activating_enzymes__group_2"/>
    <property type="match status" value="1"/>
</dbReference>
<dbReference type="PANTHER" id="PTHR30352:SF4">
    <property type="entry name" value="PYRUVATE FORMATE-LYASE 2-ACTIVATING ENZYME"/>
    <property type="match status" value="1"/>
</dbReference>
<dbReference type="InterPro" id="IPR012839">
    <property type="entry name" value="Organic_radical_activase"/>
</dbReference>
<evidence type="ECO:0000313" key="12">
    <source>
        <dbReference type="EMBL" id="TDA21343.1"/>
    </source>
</evidence>
<comment type="caution">
    <text evidence="12">The sequence shown here is derived from an EMBL/GenBank/DDBJ whole genome shotgun (WGS) entry which is preliminary data.</text>
</comment>
<dbReference type="PROSITE" id="PS51918">
    <property type="entry name" value="RADICAL_SAM"/>
    <property type="match status" value="1"/>
</dbReference>
<organism evidence="12 13">
    <name type="scientific">Extibacter muris</name>
    <dbReference type="NCBI Taxonomy" id="1796622"/>
    <lineage>
        <taxon>Bacteria</taxon>
        <taxon>Bacillati</taxon>
        <taxon>Bacillota</taxon>
        <taxon>Clostridia</taxon>
        <taxon>Lachnospirales</taxon>
        <taxon>Lachnospiraceae</taxon>
        <taxon>Extibacter</taxon>
    </lineage>
</organism>
<dbReference type="PROSITE" id="PS00198">
    <property type="entry name" value="4FE4S_FER_1"/>
    <property type="match status" value="1"/>
</dbReference>
<dbReference type="Pfam" id="PF00037">
    <property type="entry name" value="Fer4"/>
    <property type="match status" value="1"/>
</dbReference>
<evidence type="ECO:0000256" key="5">
    <source>
        <dbReference type="ARBA" id="ARBA00022723"/>
    </source>
</evidence>
<keyword evidence="13" id="KW-1185">Reference proteome</keyword>
<dbReference type="SFLD" id="SFLDG01066">
    <property type="entry name" value="organic_radical-activating_enz"/>
    <property type="match status" value="1"/>
</dbReference>
<dbReference type="SFLD" id="SFLDS00029">
    <property type="entry name" value="Radical_SAM"/>
    <property type="match status" value="1"/>
</dbReference>
<dbReference type="GO" id="GO:0043364">
    <property type="term" value="F:glycyl-radical enzyme activating activity"/>
    <property type="evidence" value="ECO:0007669"/>
    <property type="project" value="InterPro"/>
</dbReference>
<dbReference type="InterPro" id="IPR058240">
    <property type="entry name" value="rSAM_sf"/>
</dbReference>
<evidence type="ECO:0000313" key="13">
    <source>
        <dbReference type="Proteomes" id="UP000295710"/>
    </source>
</evidence>
<dbReference type="AlphaFoldDB" id="A0A4R4FF14"/>
<dbReference type="PIRSF" id="PIRSF000371">
    <property type="entry name" value="PFL_act_enz"/>
    <property type="match status" value="1"/>
</dbReference>
<dbReference type="InterPro" id="IPR034457">
    <property type="entry name" value="Organic_radical-activating"/>
</dbReference>
<keyword evidence="7" id="KW-0408">Iron</keyword>
<gene>
    <name evidence="12" type="ORF">E1963_11760</name>
</gene>
<dbReference type="PROSITE" id="PS51379">
    <property type="entry name" value="4FE4S_FER_2"/>
    <property type="match status" value="2"/>
</dbReference>
<feature type="domain" description="4Fe-4S ferredoxin-type" evidence="10">
    <location>
        <begin position="44"/>
        <end position="73"/>
    </location>
</feature>
<dbReference type="NCBIfam" id="TIGR02494">
    <property type="entry name" value="PFLE_PFLC"/>
    <property type="match status" value="1"/>
</dbReference>
<dbReference type="GO" id="GO:0046872">
    <property type="term" value="F:metal ion binding"/>
    <property type="evidence" value="ECO:0007669"/>
    <property type="project" value="UniProtKB-KW"/>
</dbReference>